<dbReference type="InterPro" id="IPR039421">
    <property type="entry name" value="Type_1_exporter"/>
</dbReference>
<evidence type="ECO:0000256" key="7">
    <source>
        <dbReference type="SAM" id="Phobius"/>
    </source>
</evidence>
<evidence type="ECO:0000256" key="1">
    <source>
        <dbReference type="ARBA" id="ARBA00004651"/>
    </source>
</evidence>
<proteinExistence type="predicted"/>
<sequence>MRDATGDRLGFRVAWGHLRTALGLGFRAAPTHLGGLVLLAIAAGSAPVLTAWFTGLVLDAVIGDTPVAPLVALSVTTAVVGIATVLLPRLSQYLEAEFARRVQVIALDRLFLAVNERMRGLSGVEDPRFHDRLRLAQQGGSAGPSDLVNNAIGVARSGLTTAGFVTALLVINHWLVVAVVVAAIPALRMEIVLSRLRAAAMWRIGHAGRRQYFYANLLTSPREAKEIRLFGLGAFFRDRMLTELRAANAENRTLDRRNLRVQAVLSVLGAVVAGGGLIWAVLAARSGQISVGEVTVFVAAVAGVQGALSGSVGHLAAAYHALLVLDHYHAVTTVEPDLPVPPAPARVPALADSIEFRDVWFRYGPDGPWVLRGLNLTISAGRAVALVGLNGAGKSTVVKLLCRLYDPTRGEVRWNGVDLRDTDPVELRERVGAVFQDYIEYELSAAENIGVGNLARLRDRDAIETAARRAGVHDALVALPKGYDTMLTRMFLPGIDTEDPDIGMLLSGGQGQRLALARAMLRDDPDLLILDEPSSGLDAEAEAEIHARLRAHRAGRTSLLISHRLNTVRDADEIVVLADGVIAERGDHESLIAANGIYARLFGLQARGYAGTTSP</sequence>
<accession>A0ABP4VUM0</accession>
<dbReference type="RefSeq" id="WP_344076229.1">
    <property type="nucleotide sequence ID" value="NZ_BAAALS010000002.1"/>
</dbReference>
<dbReference type="SUPFAM" id="SSF52540">
    <property type="entry name" value="P-loop containing nucleoside triphosphate hydrolases"/>
    <property type="match status" value="1"/>
</dbReference>
<keyword evidence="3" id="KW-0547">Nucleotide-binding</keyword>
<dbReference type="SUPFAM" id="SSF90123">
    <property type="entry name" value="ABC transporter transmembrane region"/>
    <property type="match status" value="1"/>
</dbReference>
<feature type="transmembrane region" description="Helical" evidence="7">
    <location>
        <begin position="164"/>
        <end position="187"/>
    </location>
</feature>
<evidence type="ECO:0000313" key="11">
    <source>
        <dbReference type="Proteomes" id="UP001500655"/>
    </source>
</evidence>
<dbReference type="InterPro" id="IPR003439">
    <property type="entry name" value="ABC_transporter-like_ATP-bd"/>
</dbReference>
<dbReference type="PROSITE" id="PS50893">
    <property type="entry name" value="ABC_TRANSPORTER_2"/>
    <property type="match status" value="1"/>
</dbReference>
<feature type="transmembrane region" description="Helical" evidence="7">
    <location>
        <begin position="36"/>
        <end position="58"/>
    </location>
</feature>
<feature type="domain" description="ABC transporter" evidence="8">
    <location>
        <begin position="354"/>
        <end position="604"/>
    </location>
</feature>
<gene>
    <name evidence="10" type="ORF">GCM10009681_04620</name>
</gene>
<dbReference type="PANTHER" id="PTHR43394:SF1">
    <property type="entry name" value="ATP-BINDING CASSETTE SUB-FAMILY B MEMBER 10, MITOCHONDRIAL"/>
    <property type="match status" value="1"/>
</dbReference>
<comment type="subcellular location">
    <subcellularLocation>
        <location evidence="1">Cell membrane</location>
        <topology evidence="1">Multi-pass membrane protein</topology>
    </subcellularLocation>
</comment>
<organism evidence="10 11">
    <name type="scientific">Luedemannella helvata</name>
    <dbReference type="NCBI Taxonomy" id="349315"/>
    <lineage>
        <taxon>Bacteria</taxon>
        <taxon>Bacillati</taxon>
        <taxon>Actinomycetota</taxon>
        <taxon>Actinomycetes</taxon>
        <taxon>Micromonosporales</taxon>
        <taxon>Micromonosporaceae</taxon>
        <taxon>Luedemannella</taxon>
    </lineage>
</organism>
<protein>
    <submittedName>
        <fullName evidence="10">ABC transporter ATP-binding protein</fullName>
    </submittedName>
</protein>
<dbReference type="Gene3D" id="3.40.50.300">
    <property type="entry name" value="P-loop containing nucleotide triphosphate hydrolases"/>
    <property type="match status" value="1"/>
</dbReference>
<dbReference type="InterPro" id="IPR027417">
    <property type="entry name" value="P-loop_NTPase"/>
</dbReference>
<dbReference type="SMART" id="SM00382">
    <property type="entry name" value="AAA"/>
    <property type="match status" value="1"/>
</dbReference>
<dbReference type="PROSITE" id="PS50929">
    <property type="entry name" value="ABC_TM1F"/>
    <property type="match status" value="1"/>
</dbReference>
<feature type="transmembrane region" description="Helical" evidence="7">
    <location>
        <begin position="70"/>
        <end position="90"/>
    </location>
</feature>
<keyword evidence="6 7" id="KW-0472">Membrane</keyword>
<evidence type="ECO:0000256" key="3">
    <source>
        <dbReference type="ARBA" id="ARBA00022741"/>
    </source>
</evidence>
<reference evidence="11" key="1">
    <citation type="journal article" date="2019" name="Int. J. Syst. Evol. Microbiol.">
        <title>The Global Catalogue of Microorganisms (GCM) 10K type strain sequencing project: providing services to taxonomists for standard genome sequencing and annotation.</title>
        <authorList>
            <consortium name="The Broad Institute Genomics Platform"/>
            <consortium name="The Broad Institute Genome Sequencing Center for Infectious Disease"/>
            <person name="Wu L."/>
            <person name="Ma J."/>
        </authorList>
    </citation>
    <scope>NUCLEOTIDE SEQUENCE [LARGE SCALE GENOMIC DNA]</scope>
    <source>
        <strain evidence="11">JCM 13249</strain>
    </source>
</reference>
<keyword evidence="2 7" id="KW-0812">Transmembrane</keyword>
<evidence type="ECO:0000313" key="10">
    <source>
        <dbReference type="EMBL" id="GAA1737118.1"/>
    </source>
</evidence>
<evidence type="ECO:0000256" key="5">
    <source>
        <dbReference type="ARBA" id="ARBA00022989"/>
    </source>
</evidence>
<dbReference type="InterPro" id="IPR011527">
    <property type="entry name" value="ABC1_TM_dom"/>
</dbReference>
<dbReference type="InterPro" id="IPR003593">
    <property type="entry name" value="AAA+_ATPase"/>
</dbReference>
<keyword evidence="4 10" id="KW-0067">ATP-binding</keyword>
<dbReference type="Proteomes" id="UP001500655">
    <property type="component" value="Unassembled WGS sequence"/>
</dbReference>
<evidence type="ECO:0000256" key="6">
    <source>
        <dbReference type="ARBA" id="ARBA00023136"/>
    </source>
</evidence>
<dbReference type="Gene3D" id="1.20.1560.10">
    <property type="entry name" value="ABC transporter type 1, transmembrane domain"/>
    <property type="match status" value="1"/>
</dbReference>
<dbReference type="EMBL" id="BAAALS010000002">
    <property type="protein sequence ID" value="GAA1737118.1"/>
    <property type="molecule type" value="Genomic_DNA"/>
</dbReference>
<evidence type="ECO:0000256" key="4">
    <source>
        <dbReference type="ARBA" id="ARBA00022840"/>
    </source>
</evidence>
<evidence type="ECO:0000259" key="9">
    <source>
        <dbReference type="PROSITE" id="PS50929"/>
    </source>
</evidence>
<feature type="transmembrane region" description="Helical" evidence="7">
    <location>
        <begin position="261"/>
        <end position="282"/>
    </location>
</feature>
<feature type="domain" description="ABC transmembrane type-1" evidence="9">
    <location>
        <begin position="35"/>
        <end position="320"/>
    </location>
</feature>
<comment type="caution">
    <text evidence="10">The sequence shown here is derived from an EMBL/GenBank/DDBJ whole genome shotgun (WGS) entry which is preliminary data.</text>
</comment>
<dbReference type="GO" id="GO:0005524">
    <property type="term" value="F:ATP binding"/>
    <property type="evidence" value="ECO:0007669"/>
    <property type="project" value="UniProtKB-KW"/>
</dbReference>
<dbReference type="Pfam" id="PF00005">
    <property type="entry name" value="ABC_tran"/>
    <property type="match status" value="1"/>
</dbReference>
<dbReference type="InterPro" id="IPR036640">
    <property type="entry name" value="ABC1_TM_sf"/>
</dbReference>
<name>A0ABP4VUM0_9ACTN</name>
<keyword evidence="11" id="KW-1185">Reference proteome</keyword>
<evidence type="ECO:0000259" key="8">
    <source>
        <dbReference type="PROSITE" id="PS50893"/>
    </source>
</evidence>
<dbReference type="PANTHER" id="PTHR43394">
    <property type="entry name" value="ATP-DEPENDENT PERMEASE MDL1, MITOCHONDRIAL"/>
    <property type="match status" value="1"/>
</dbReference>
<evidence type="ECO:0000256" key="2">
    <source>
        <dbReference type="ARBA" id="ARBA00022692"/>
    </source>
</evidence>
<keyword evidence="5 7" id="KW-1133">Transmembrane helix</keyword>